<evidence type="ECO:0000313" key="5">
    <source>
        <dbReference type="Proteomes" id="UP000664277"/>
    </source>
</evidence>
<evidence type="ECO:0000259" key="3">
    <source>
        <dbReference type="PROSITE" id="PS51186"/>
    </source>
</evidence>
<dbReference type="Proteomes" id="UP000664277">
    <property type="component" value="Unassembled WGS sequence"/>
</dbReference>
<dbReference type="Pfam" id="PF13673">
    <property type="entry name" value="Acetyltransf_10"/>
    <property type="match status" value="1"/>
</dbReference>
<keyword evidence="1" id="KW-0808">Transferase</keyword>
<dbReference type="InterPro" id="IPR050832">
    <property type="entry name" value="Bact_Acetyltransf"/>
</dbReference>
<organism evidence="4 5">
    <name type="scientific">Candidatus Obscuribacter phosphatis</name>
    <dbReference type="NCBI Taxonomy" id="1906157"/>
    <lineage>
        <taxon>Bacteria</taxon>
        <taxon>Bacillati</taxon>
        <taxon>Candidatus Melainabacteria</taxon>
        <taxon>Candidatus Obscuribacterales</taxon>
        <taxon>Candidatus Obscuribacteraceae</taxon>
        <taxon>Candidatus Obscuribacter</taxon>
    </lineage>
</organism>
<dbReference type="InterPro" id="IPR016181">
    <property type="entry name" value="Acyl_CoA_acyltransferase"/>
</dbReference>
<gene>
    <name evidence="4" type="ORF">J0M35_07390</name>
</gene>
<dbReference type="SUPFAM" id="SSF55729">
    <property type="entry name" value="Acyl-CoA N-acyltransferases (Nat)"/>
    <property type="match status" value="1"/>
</dbReference>
<dbReference type="EMBL" id="JAFLCK010000008">
    <property type="protein sequence ID" value="MBN8660171.1"/>
    <property type="molecule type" value="Genomic_DNA"/>
</dbReference>
<dbReference type="PANTHER" id="PTHR43877">
    <property type="entry name" value="AMINOALKYLPHOSPHONATE N-ACETYLTRANSFERASE-RELATED-RELATED"/>
    <property type="match status" value="1"/>
</dbReference>
<evidence type="ECO:0000256" key="2">
    <source>
        <dbReference type="ARBA" id="ARBA00023315"/>
    </source>
</evidence>
<evidence type="ECO:0000256" key="1">
    <source>
        <dbReference type="ARBA" id="ARBA00022679"/>
    </source>
</evidence>
<reference evidence="4" key="1">
    <citation type="submission" date="2021-02" db="EMBL/GenBank/DDBJ databases">
        <title>Genome-Resolved Metagenomics of a Microbial Community Performing Photosynthetic Biological Nutrient Removal.</title>
        <authorList>
            <person name="Mcdaniel E.A."/>
        </authorList>
    </citation>
    <scope>NUCLEOTIDE SEQUENCE</scope>
    <source>
        <strain evidence="4">UWPOB_OBS1</strain>
    </source>
</reference>
<accession>A0A8J7TLP8</accession>
<proteinExistence type="predicted"/>
<evidence type="ECO:0000313" key="4">
    <source>
        <dbReference type="EMBL" id="MBN8660171.1"/>
    </source>
</evidence>
<sequence>MSTKKGSDQKPEVKAEILIRKAGLLDAKAILKVHYAAVHDSRLGSALSFYDRETLDCWSPVVDEERVGNFISCFKPDDELLSVAQLGDKLVGFASIVPRLNELRSCYVEPASSSNGIARRLLLHLEEEARQMRLGFLTLDASLNAESFYQKLGYQSDGLTRHPLPGGLSMTAVRMYKFL</sequence>
<dbReference type="AlphaFoldDB" id="A0A8J7TLP8"/>
<dbReference type="CDD" id="cd04301">
    <property type="entry name" value="NAT_SF"/>
    <property type="match status" value="1"/>
</dbReference>
<dbReference type="PROSITE" id="PS51186">
    <property type="entry name" value="GNAT"/>
    <property type="match status" value="1"/>
</dbReference>
<dbReference type="GO" id="GO:0016747">
    <property type="term" value="F:acyltransferase activity, transferring groups other than amino-acyl groups"/>
    <property type="evidence" value="ECO:0007669"/>
    <property type="project" value="InterPro"/>
</dbReference>
<feature type="domain" description="N-acetyltransferase" evidence="3">
    <location>
        <begin position="17"/>
        <end position="179"/>
    </location>
</feature>
<dbReference type="InterPro" id="IPR000182">
    <property type="entry name" value="GNAT_dom"/>
</dbReference>
<protein>
    <submittedName>
        <fullName evidence="4">GNAT family N-acetyltransferase</fullName>
    </submittedName>
</protein>
<dbReference type="Gene3D" id="3.40.630.30">
    <property type="match status" value="1"/>
</dbReference>
<name>A0A8J7TLP8_9BACT</name>
<keyword evidence="2" id="KW-0012">Acyltransferase</keyword>
<comment type="caution">
    <text evidence="4">The sequence shown here is derived from an EMBL/GenBank/DDBJ whole genome shotgun (WGS) entry which is preliminary data.</text>
</comment>